<dbReference type="AlphaFoldDB" id="A0A2C6BIQ0"/>
<evidence type="ECO:0000313" key="9">
    <source>
        <dbReference type="EMBL" id="PHI03715.1"/>
    </source>
</evidence>
<accession>A0A2C6BIQ0</accession>
<evidence type="ECO:0000256" key="1">
    <source>
        <dbReference type="ARBA" id="ARBA00004651"/>
    </source>
</evidence>
<keyword evidence="2" id="KW-1003">Cell membrane</keyword>
<dbReference type="PANTHER" id="PTHR37821">
    <property type="entry name" value="AMINO ACID TRANSPORTER YUIF-RELATED"/>
    <property type="match status" value="1"/>
</dbReference>
<evidence type="ECO:0000256" key="3">
    <source>
        <dbReference type="ARBA" id="ARBA00022692"/>
    </source>
</evidence>
<feature type="transmembrane region" description="Helical" evidence="6">
    <location>
        <begin position="145"/>
        <end position="168"/>
    </location>
</feature>
<feature type="domain" description="Putative Na+/H+ antiporter N-terminal" evidence="8">
    <location>
        <begin position="5"/>
        <end position="90"/>
    </location>
</feature>
<feature type="transmembrane region" description="Helical" evidence="6">
    <location>
        <begin position="360"/>
        <end position="389"/>
    </location>
</feature>
<dbReference type="EMBL" id="NIRN01000002">
    <property type="protein sequence ID" value="PHI03715.1"/>
    <property type="molecule type" value="Genomic_DNA"/>
</dbReference>
<feature type="transmembrane region" description="Helical" evidence="6">
    <location>
        <begin position="424"/>
        <end position="441"/>
    </location>
</feature>
<evidence type="ECO:0000256" key="6">
    <source>
        <dbReference type="SAM" id="Phobius"/>
    </source>
</evidence>
<feature type="transmembrane region" description="Helical" evidence="6">
    <location>
        <begin position="188"/>
        <end position="207"/>
    </location>
</feature>
<evidence type="ECO:0000256" key="2">
    <source>
        <dbReference type="ARBA" id="ARBA00022475"/>
    </source>
</evidence>
<feature type="transmembrane region" description="Helical" evidence="6">
    <location>
        <begin position="97"/>
        <end position="124"/>
    </location>
</feature>
<evidence type="ECO:0000259" key="7">
    <source>
        <dbReference type="Pfam" id="PF03553"/>
    </source>
</evidence>
<feature type="transmembrane region" description="Helical" evidence="6">
    <location>
        <begin position="12"/>
        <end position="40"/>
    </location>
</feature>
<dbReference type="InterPro" id="IPR052576">
    <property type="entry name" value="AA_Transporter-Related"/>
</dbReference>
<keyword evidence="4 6" id="KW-1133">Transmembrane helix</keyword>
<feature type="transmembrane region" description="Helical" evidence="6">
    <location>
        <begin position="291"/>
        <end position="313"/>
    </location>
</feature>
<protein>
    <submittedName>
        <fullName evidence="9">Sodium:proton antiporter</fullName>
    </submittedName>
</protein>
<keyword evidence="5 6" id="KW-0472">Membrane</keyword>
<feature type="domain" description="Na+/H+ antiporter NhaC-like C-terminal" evidence="7">
    <location>
        <begin position="145"/>
        <end position="436"/>
    </location>
</feature>
<dbReference type="GO" id="GO:0005886">
    <property type="term" value="C:plasma membrane"/>
    <property type="evidence" value="ECO:0007669"/>
    <property type="project" value="UniProtKB-SubCell"/>
</dbReference>
<dbReference type="InterPro" id="IPR018461">
    <property type="entry name" value="Na/H_Antiport_NhaC-like_C"/>
</dbReference>
<name>A0A2C6BIQ0_FUSNP</name>
<evidence type="ECO:0000256" key="4">
    <source>
        <dbReference type="ARBA" id="ARBA00022989"/>
    </source>
</evidence>
<comment type="subcellular location">
    <subcellularLocation>
        <location evidence="1">Cell membrane</location>
        <topology evidence="1">Multi-pass membrane protein</topology>
    </subcellularLocation>
</comment>
<feature type="transmembrane region" description="Helical" evidence="6">
    <location>
        <begin position="325"/>
        <end position="348"/>
    </location>
</feature>
<dbReference type="RefSeq" id="WP_098975198.1">
    <property type="nucleotide sequence ID" value="NZ_CP077115.1"/>
</dbReference>
<proteinExistence type="predicted"/>
<dbReference type="Pfam" id="PF13726">
    <property type="entry name" value="Na_H_antiport_2"/>
    <property type="match status" value="1"/>
</dbReference>
<keyword evidence="3 6" id="KW-0812">Transmembrane</keyword>
<dbReference type="Proteomes" id="UP000224182">
    <property type="component" value="Unassembled WGS sequence"/>
</dbReference>
<dbReference type="PANTHER" id="PTHR37821:SF1">
    <property type="entry name" value="AMINO ACID TRANSPORTER YUIF-RELATED"/>
    <property type="match status" value="1"/>
</dbReference>
<organism evidence="9 10">
    <name type="scientific">Fusobacterium nucleatum subsp. polymorphum</name>
    <name type="common">Fusobacterium polymorphum</name>
    <dbReference type="NCBI Taxonomy" id="76857"/>
    <lineage>
        <taxon>Bacteria</taxon>
        <taxon>Fusobacteriati</taxon>
        <taxon>Fusobacteriota</taxon>
        <taxon>Fusobacteriia</taxon>
        <taxon>Fusobacteriales</taxon>
        <taxon>Fusobacteriaceae</taxon>
        <taxon>Fusobacterium</taxon>
    </lineage>
</organism>
<dbReference type="InterPro" id="IPR032813">
    <property type="entry name" value="Na_H_antiport_N"/>
</dbReference>
<evidence type="ECO:0000313" key="10">
    <source>
        <dbReference type="Proteomes" id="UP000224182"/>
    </source>
</evidence>
<feature type="transmembrane region" description="Helical" evidence="6">
    <location>
        <begin position="261"/>
        <end position="279"/>
    </location>
</feature>
<comment type="caution">
    <text evidence="9">The sequence shown here is derived from an EMBL/GenBank/DDBJ whole genome shotgun (WGS) entry which is preliminary data.</text>
</comment>
<sequence>MILLNPVVLSVIVMSVLCLLKLNVLLALMVSALVAGFVSGMPIGDIMDTLIGGMGGQAETALSYILLGTLAVAINSTGLTSIVSKKITSLVNGKKKILLLVIAFFACFSQNLIPVHIAFIPILIPPLLKLMDELKLDRRAMACSLTFGLKAPYIVIPAGFGLLFQGIIAREMTNNGMEVAQGDVWKSTWILGLFMLIGLFLAIFVSYNKDREYKDLPLIGVEEVKADKMEGKHWIALLAASAAFIIQALAVFKVIKISSGSLPLGALAALAIMLVFGVIKWKNIDEFINGGVGLMGLIAFIMLVASGYAAVIIKTGSVGELVDSIHGLIGGSKAIGVLLMLLVGLLITMGIGTSFGTIPVVAAIYIPLCIKLGLSVSGAIVVLAAAAALGDAGSPASDSTLGPTSGLNADGQHDHIWDTCVPTFLHFNIPLIIAGFIGGMFF</sequence>
<dbReference type="Pfam" id="PF03553">
    <property type="entry name" value="Na_H_antiporter"/>
    <property type="match status" value="1"/>
</dbReference>
<feature type="transmembrane region" description="Helical" evidence="6">
    <location>
        <begin position="61"/>
        <end position="82"/>
    </location>
</feature>
<reference evidence="9 10" key="1">
    <citation type="submission" date="2017-06" db="EMBL/GenBank/DDBJ databases">
        <title>Draft genome sequence of Fusobacterium nucleatum subsp. polymorphum KCOM 1271 (=ChDC F305).</title>
        <authorList>
            <person name="Kook J.-K."/>
            <person name="Park S.-N."/>
            <person name="Lim Y.K."/>
            <person name="Roh H."/>
        </authorList>
    </citation>
    <scope>NUCLEOTIDE SEQUENCE [LARGE SCALE GENOMIC DNA]</scope>
    <source>
        <strain evidence="10">KCOM 1271 (ChDC F305)</strain>
    </source>
</reference>
<feature type="transmembrane region" description="Helical" evidence="6">
    <location>
        <begin position="234"/>
        <end position="255"/>
    </location>
</feature>
<evidence type="ECO:0000256" key="5">
    <source>
        <dbReference type="ARBA" id="ARBA00023136"/>
    </source>
</evidence>
<evidence type="ECO:0000259" key="8">
    <source>
        <dbReference type="Pfam" id="PF13726"/>
    </source>
</evidence>
<gene>
    <name evidence="9" type="ORF">CBG54_11960</name>
</gene>